<dbReference type="InterPro" id="IPR017907">
    <property type="entry name" value="Znf_RING_CS"/>
</dbReference>
<proteinExistence type="predicted"/>
<keyword evidence="5" id="KW-0391">Immunity</keyword>
<dbReference type="SMART" id="SM00589">
    <property type="entry name" value="PRY"/>
    <property type="match status" value="1"/>
</dbReference>
<feature type="domain" description="B30.2/SPRY" evidence="10">
    <location>
        <begin position="354"/>
        <end position="559"/>
    </location>
</feature>
<keyword evidence="1" id="KW-0399">Innate immunity</keyword>
<keyword evidence="4" id="KW-0862">Zinc</keyword>
<evidence type="ECO:0000256" key="7">
    <source>
        <dbReference type="SAM" id="Coils"/>
    </source>
</evidence>
<evidence type="ECO:0000259" key="8">
    <source>
        <dbReference type="PROSITE" id="PS50089"/>
    </source>
</evidence>
<dbReference type="PANTHER" id="PTHR25465">
    <property type="entry name" value="B-BOX DOMAIN CONTAINING"/>
    <property type="match status" value="1"/>
</dbReference>
<dbReference type="SUPFAM" id="SSF57845">
    <property type="entry name" value="B-box zinc-binding domain"/>
    <property type="match status" value="1"/>
</dbReference>
<dbReference type="SUPFAM" id="SSF57850">
    <property type="entry name" value="RING/U-box"/>
    <property type="match status" value="1"/>
</dbReference>
<dbReference type="Gene3D" id="3.30.160.60">
    <property type="entry name" value="Classic Zinc Finger"/>
    <property type="match status" value="1"/>
</dbReference>
<evidence type="ECO:0000256" key="5">
    <source>
        <dbReference type="ARBA" id="ARBA00022859"/>
    </source>
</evidence>
<dbReference type="Ensembl" id="ENSNMLT00000013616.1">
    <property type="protein sequence ID" value="ENSNMLP00000012038.1"/>
    <property type="gene ID" value="ENSNMLG00000008221.1"/>
</dbReference>
<dbReference type="AlphaFoldDB" id="A0A8C6WJK0"/>
<keyword evidence="2" id="KW-0479">Metal-binding</keyword>
<evidence type="ECO:0000313" key="12">
    <source>
        <dbReference type="Proteomes" id="UP000694523"/>
    </source>
</evidence>
<dbReference type="InterPro" id="IPR003877">
    <property type="entry name" value="SPRY_dom"/>
</dbReference>
<dbReference type="CDD" id="cd19769">
    <property type="entry name" value="Bbox2_TRIM16-like"/>
    <property type="match status" value="1"/>
</dbReference>
<dbReference type="PROSITE" id="PS00518">
    <property type="entry name" value="ZF_RING_1"/>
    <property type="match status" value="1"/>
</dbReference>
<reference evidence="11" key="1">
    <citation type="submission" date="2025-08" db="UniProtKB">
        <authorList>
            <consortium name="Ensembl"/>
        </authorList>
    </citation>
    <scope>IDENTIFICATION</scope>
</reference>
<dbReference type="InterPro" id="IPR013320">
    <property type="entry name" value="ConA-like_dom_sf"/>
</dbReference>
<dbReference type="InterPro" id="IPR058030">
    <property type="entry name" value="TRIM8/14/16/25/29/45/65_CC"/>
</dbReference>
<dbReference type="InterPro" id="IPR043136">
    <property type="entry name" value="B30.2/SPRY_sf"/>
</dbReference>
<accession>A0A8C6WJK0</accession>
<dbReference type="InterPro" id="IPR013083">
    <property type="entry name" value="Znf_RING/FYVE/PHD"/>
</dbReference>
<evidence type="ECO:0000256" key="4">
    <source>
        <dbReference type="ARBA" id="ARBA00022833"/>
    </source>
</evidence>
<dbReference type="PROSITE" id="PS50188">
    <property type="entry name" value="B302_SPRY"/>
    <property type="match status" value="1"/>
</dbReference>
<dbReference type="InterPro" id="IPR003879">
    <property type="entry name" value="Butyrophylin_SPRY"/>
</dbReference>
<dbReference type="PROSITE" id="PS50119">
    <property type="entry name" value="ZF_BBOX"/>
    <property type="match status" value="1"/>
</dbReference>
<dbReference type="InterPro" id="IPR051051">
    <property type="entry name" value="E3_ubiq-ligase_TRIM/RNF"/>
</dbReference>
<dbReference type="SUPFAM" id="SSF49899">
    <property type="entry name" value="Concanavalin A-like lectins/glucanases"/>
    <property type="match status" value="1"/>
</dbReference>
<dbReference type="Pfam" id="PF00622">
    <property type="entry name" value="SPRY"/>
    <property type="match status" value="1"/>
</dbReference>
<dbReference type="SMART" id="SM00336">
    <property type="entry name" value="BBOX"/>
    <property type="match status" value="1"/>
</dbReference>
<organism evidence="11 12">
    <name type="scientific">Neogobius melanostomus</name>
    <name type="common">round goby</name>
    <dbReference type="NCBI Taxonomy" id="47308"/>
    <lineage>
        <taxon>Eukaryota</taxon>
        <taxon>Metazoa</taxon>
        <taxon>Chordata</taxon>
        <taxon>Craniata</taxon>
        <taxon>Vertebrata</taxon>
        <taxon>Euteleostomi</taxon>
        <taxon>Actinopterygii</taxon>
        <taxon>Neopterygii</taxon>
        <taxon>Teleostei</taxon>
        <taxon>Neoteleostei</taxon>
        <taxon>Acanthomorphata</taxon>
        <taxon>Gobiaria</taxon>
        <taxon>Gobiiformes</taxon>
        <taxon>Gobioidei</taxon>
        <taxon>Gobiidae</taxon>
        <taxon>Benthophilinae</taxon>
        <taxon>Neogobiini</taxon>
        <taxon>Neogobius</taxon>
    </lineage>
</organism>
<dbReference type="Pfam" id="PF13765">
    <property type="entry name" value="PRY"/>
    <property type="match status" value="1"/>
</dbReference>
<dbReference type="PROSITE" id="PS50089">
    <property type="entry name" value="ZF_RING_2"/>
    <property type="match status" value="1"/>
</dbReference>
<evidence type="ECO:0000313" key="11">
    <source>
        <dbReference type="Ensembl" id="ENSNMLP00000012038.1"/>
    </source>
</evidence>
<dbReference type="InterPro" id="IPR001841">
    <property type="entry name" value="Znf_RING"/>
</dbReference>
<keyword evidence="3 6" id="KW-0863">Zinc-finger</keyword>
<dbReference type="Gene3D" id="2.60.120.920">
    <property type="match status" value="1"/>
</dbReference>
<dbReference type="Gene3D" id="3.30.40.10">
    <property type="entry name" value="Zinc/RING finger domain, C3HC4 (zinc finger)"/>
    <property type="match status" value="1"/>
</dbReference>
<dbReference type="Gene3D" id="4.10.830.40">
    <property type="match status" value="1"/>
</dbReference>
<dbReference type="Pfam" id="PF13445">
    <property type="entry name" value="zf-RING_UBOX"/>
    <property type="match status" value="1"/>
</dbReference>
<evidence type="ECO:0000256" key="6">
    <source>
        <dbReference type="PROSITE-ProRule" id="PRU00024"/>
    </source>
</evidence>
<feature type="coiled-coil region" evidence="7">
    <location>
        <begin position="264"/>
        <end position="302"/>
    </location>
</feature>
<evidence type="ECO:0000259" key="9">
    <source>
        <dbReference type="PROSITE" id="PS50119"/>
    </source>
</evidence>
<feature type="domain" description="B box-type" evidence="9">
    <location>
        <begin position="162"/>
        <end position="202"/>
    </location>
</feature>
<keyword evidence="7" id="KW-0175">Coiled coil</keyword>
<dbReference type="PANTHER" id="PTHR25465:SF32">
    <property type="entry name" value="BLOODTHIRSTY-RELATED GENE FAMILY, MEMBER 16 ISOFORM X1-RELATED"/>
    <property type="match status" value="1"/>
</dbReference>
<keyword evidence="12" id="KW-1185">Reference proteome</keyword>
<protein>
    <submittedName>
        <fullName evidence="11">Uncharacterized protein</fullName>
    </submittedName>
</protein>
<reference evidence="11" key="2">
    <citation type="submission" date="2025-09" db="UniProtKB">
        <authorList>
            <consortium name="Ensembl"/>
        </authorList>
    </citation>
    <scope>IDENTIFICATION</scope>
</reference>
<dbReference type="InterPro" id="IPR027370">
    <property type="entry name" value="Znf-RING_euk"/>
</dbReference>
<feature type="domain" description="RING-type" evidence="8">
    <location>
        <begin position="15"/>
        <end position="55"/>
    </location>
</feature>
<dbReference type="GO" id="GO:0045087">
    <property type="term" value="P:innate immune response"/>
    <property type="evidence" value="ECO:0007669"/>
    <property type="project" value="UniProtKB-KW"/>
</dbReference>
<dbReference type="InterPro" id="IPR000315">
    <property type="entry name" value="Znf_B-box"/>
</dbReference>
<dbReference type="SMART" id="SM00184">
    <property type="entry name" value="RING"/>
    <property type="match status" value="1"/>
</dbReference>
<name>A0A8C6WJK0_9GOBI</name>
<dbReference type="InterPro" id="IPR006574">
    <property type="entry name" value="PRY"/>
</dbReference>
<dbReference type="Pfam" id="PF00643">
    <property type="entry name" value="zf-B_box"/>
    <property type="match status" value="1"/>
</dbReference>
<sequence length="559" mass="63666">MTSVSRTISEERFLCSICLEVFSAPVTTPCGHSFCRACINQHWDNSDGIKCPVCEVDFRSRPQMKVNIVLAEMIFEFKSNKQVVDIEEHMSSDSKSAPKEEACDVSAPAGEVLCDVCPEPRLKALMSCLVCLASYCQNHLQPHLTNPRLRRHHQLIEAVPNLEERVCPEHDRPLELFCKDHSHFICLDCTSAGHKDHKAVPLKEECEVQLTTVKEQIKQRLKKIEEIRSSVDLSQKNADTEIQEGIRAFNTLMECVQQGLDSFKQSIEDKHSKIQEEAAHLLKKIETEVSVLEQREAEMEELWRSGDHLQFVQSFTSAKPAPQLNDWTKETARAPTFEGRVTKALIELERDLTLSMEVIFESEFCGVLNFEAEVTLDPDTANSHLVLSKDLTQVSFSDRQQNLPDNPERFATWYSVLGKQKISSGKFYFEVQVKGKTYWELGVARESVGRKDNNSQDVENGYWLIYYSGDGMYETKEEESFTCPKRCSPVKVGCLLIMMRAWSLSLTHLKKASSTLSQSVVSLRASCHCSIHVTIRKVQMLLLWHWFVFSANDVLFIGV</sequence>
<evidence type="ECO:0000256" key="1">
    <source>
        <dbReference type="ARBA" id="ARBA00022588"/>
    </source>
</evidence>
<dbReference type="InterPro" id="IPR001870">
    <property type="entry name" value="B30.2/SPRY"/>
</dbReference>
<dbReference type="PRINTS" id="PR01407">
    <property type="entry name" value="BUTYPHLNCDUF"/>
</dbReference>
<evidence type="ECO:0000256" key="2">
    <source>
        <dbReference type="ARBA" id="ARBA00022723"/>
    </source>
</evidence>
<dbReference type="Pfam" id="PF25600">
    <property type="entry name" value="TRIM_CC"/>
    <property type="match status" value="1"/>
</dbReference>
<dbReference type="GO" id="GO:0008270">
    <property type="term" value="F:zinc ion binding"/>
    <property type="evidence" value="ECO:0007669"/>
    <property type="project" value="UniProtKB-KW"/>
</dbReference>
<evidence type="ECO:0000256" key="3">
    <source>
        <dbReference type="ARBA" id="ARBA00022771"/>
    </source>
</evidence>
<dbReference type="GO" id="GO:0005737">
    <property type="term" value="C:cytoplasm"/>
    <property type="evidence" value="ECO:0007669"/>
    <property type="project" value="UniProtKB-ARBA"/>
</dbReference>
<dbReference type="Proteomes" id="UP000694523">
    <property type="component" value="Unplaced"/>
</dbReference>
<evidence type="ECO:0000259" key="10">
    <source>
        <dbReference type="PROSITE" id="PS50188"/>
    </source>
</evidence>